<dbReference type="Gene3D" id="2.10.260.10">
    <property type="match status" value="1"/>
</dbReference>
<evidence type="ECO:0000256" key="1">
    <source>
        <dbReference type="PROSITE-ProRule" id="PRU01076"/>
    </source>
</evidence>
<feature type="domain" description="SpoVT-AbrB" evidence="2">
    <location>
        <begin position="10"/>
        <end position="55"/>
    </location>
</feature>
<dbReference type="NCBIfam" id="TIGR01439">
    <property type="entry name" value="lp_hng_hel_AbrB"/>
    <property type="match status" value="1"/>
</dbReference>
<evidence type="ECO:0000313" key="4">
    <source>
        <dbReference type="Proteomes" id="UP000295096"/>
    </source>
</evidence>
<reference evidence="3 4" key="1">
    <citation type="journal article" date="2016" name="J. Microbiol.">
        <title>Dankookia rubra gen. nov., sp. nov., an alphaproteobacterium isolated from sediment of a shallow stream.</title>
        <authorList>
            <person name="Kim W.H."/>
            <person name="Kim D.H."/>
            <person name="Kang K."/>
            <person name="Ahn T.Y."/>
        </authorList>
    </citation>
    <scope>NUCLEOTIDE SEQUENCE [LARGE SCALE GENOMIC DNA]</scope>
    <source>
        <strain evidence="3 4">JCM30602</strain>
    </source>
</reference>
<dbReference type="SMART" id="SM00966">
    <property type="entry name" value="SpoVT_AbrB"/>
    <property type="match status" value="1"/>
</dbReference>
<dbReference type="EMBL" id="SMSJ01000005">
    <property type="protein sequence ID" value="TDH63381.1"/>
    <property type="molecule type" value="Genomic_DNA"/>
</dbReference>
<evidence type="ECO:0000259" key="2">
    <source>
        <dbReference type="PROSITE" id="PS51740"/>
    </source>
</evidence>
<dbReference type="OrthoDB" id="7160352at2"/>
<name>A0A4R5QKU7_9PROT</name>
<protein>
    <submittedName>
        <fullName evidence="3">AbrB/MazE/SpoVT family DNA-binding domain-containing protein</fullName>
    </submittedName>
</protein>
<gene>
    <name evidence="3" type="ORF">E2C06_05955</name>
</gene>
<comment type="caution">
    <text evidence="3">The sequence shown here is derived from an EMBL/GenBank/DDBJ whole genome shotgun (WGS) entry which is preliminary data.</text>
</comment>
<dbReference type="GO" id="GO:0003677">
    <property type="term" value="F:DNA binding"/>
    <property type="evidence" value="ECO:0007669"/>
    <property type="project" value="UniProtKB-UniRule"/>
</dbReference>
<dbReference type="SUPFAM" id="SSF89447">
    <property type="entry name" value="AbrB/MazE/MraZ-like"/>
    <property type="match status" value="1"/>
</dbReference>
<dbReference type="RefSeq" id="WP_133287678.1">
    <property type="nucleotide sequence ID" value="NZ_SMSJ01000005.1"/>
</dbReference>
<dbReference type="PROSITE" id="PS51740">
    <property type="entry name" value="SPOVT_ABRB"/>
    <property type="match status" value="1"/>
</dbReference>
<keyword evidence="1 3" id="KW-0238">DNA-binding</keyword>
<dbReference type="AlphaFoldDB" id="A0A4R5QKU7"/>
<dbReference type="InterPro" id="IPR037914">
    <property type="entry name" value="SpoVT-AbrB_sf"/>
</dbReference>
<keyword evidence="4" id="KW-1185">Reference proteome</keyword>
<proteinExistence type="predicted"/>
<sequence length="75" mass="8313">MARLPNAPRMLRARVDAKGRITVPKALRLQLGLTAGSQILLRAVGEELHGIAAPTLLRRLRGVRQGLRRRLAEIE</sequence>
<evidence type="ECO:0000313" key="3">
    <source>
        <dbReference type="EMBL" id="TDH63381.1"/>
    </source>
</evidence>
<dbReference type="InterPro" id="IPR007159">
    <property type="entry name" value="SpoVT-AbrB_dom"/>
</dbReference>
<dbReference type="Pfam" id="PF04014">
    <property type="entry name" value="MazE_antitoxin"/>
    <property type="match status" value="1"/>
</dbReference>
<organism evidence="3 4">
    <name type="scientific">Dankookia rubra</name>
    <dbReference type="NCBI Taxonomy" id="1442381"/>
    <lineage>
        <taxon>Bacteria</taxon>
        <taxon>Pseudomonadati</taxon>
        <taxon>Pseudomonadota</taxon>
        <taxon>Alphaproteobacteria</taxon>
        <taxon>Acetobacterales</taxon>
        <taxon>Roseomonadaceae</taxon>
        <taxon>Dankookia</taxon>
    </lineage>
</organism>
<dbReference type="Proteomes" id="UP000295096">
    <property type="component" value="Unassembled WGS sequence"/>
</dbReference>
<accession>A0A4R5QKU7</accession>